<keyword evidence="9" id="KW-1185">Reference proteome</keyword>
<dbReference type="InterPro" id="IPR014756">
    <property type="entry name" value="Ig_E-set"/>
</dbReference>
<dbReference type="Gene3D" id="2.60.40.1220">
    <property type="match status" value="1"/>
</dbReference>
<feature type="chain" id="PRO_5047208902" description="DUF1775 domain-containing protein" evidence="5">
    <location>
        <begin position="29"/>
        <end position="458"/>
    </location>
</feature>
<feature type="domain" description="YncI copper-binding" evidence="7">
    <location>
        <begin position="29"/>
        <end position="172"/>
    </location>
</feature>
<keyword evidence="4" id="KW-0812">Transmembrane</keyword>
<feature type="compositionally biased region" description="Basic and acidic residues" evidence="3">
    <location>
        <begin position="439"/>
        <end position="458"/>
    </location>
</feature>
<dbReference type="Proteomes" id="UP001157034">
    <property type="component" value="Unassembled WGS sequence"/>
</dbReference>
<feature type="signal peptide" evidence="5">
    <location>
        <begin position="1"/>
        <end position="28"/>
    </location>
</feature>
<dbReference type="Gene3D" id="2.60.40.2230">
    <property type="entry name" value="Uncharacterised protein YcnI-like PF07987, DUF1775"/>
    <property type="match status" value="1"/>
</dbReference>
<evidence type="ECO:0000256" key="4">
    <source>
        <dbReference type="SAM" id="Phobius"/>
    </source>
</evidence>
<dbReference type="InterPro" id="IPR007348">
    <property type="entry name" value="CopC_dom"/>
</dbReference>
<dbReference type="Pfam" id="PF04234">
    <property type="entry name" value="CopC"/>
    <property type="match status" value="1"/>
</dbReference>
<dbReference type="InterPro" id="IPR014755">
    <property type="entry name" value="Cu-Rt/internalin_Ig-like"/>
</dbReference>
<organism evidence="8 9">
    <name type="scientific">Pseudolysinimonas kribbensis</name>
    <dbReference type="NCBI Taxonomy" id="433641"/>
    <lineage>
        <taxon>Bacteria</taxon>
        <taxon>Bacillati</taxon>
        <taxon>Actinomycetota</taxon>
        <taxon>Actinomycetes</taxon>
        <taxon>Micrococcales</taxon>
        <taxon>Microbacteriaceae</taxon>
        <taxon>Pseudolysinimonas</taxon>
    </lineage>
</organism>
<proteinExistence type="predicted"/>
<comment type="caution">
    <text evidence="8">The sequence shown here is derived from an EMBL/GenBank/DDBJ whole genome shotgun (WGS) entry which is preliminary data.</text>
</comment>
<feature type="domain" description="CopC" evidence="6">
    <location>
        <begin position="268"/>
        <end position="364"/>
    </location>
</feature>
<evidence type="ECO:0000256" key="1">
    <source>
        <dbReference type="ARBA" id="ARBA00022729"/>
    </source>
</evidence>
<dbReference type="Pfam" id="PF07987">
    <property type="entry name" value="DUF1775"/>
    <property type="match status" value="1"/>
</dbReference>
<evidence type="ECO:0000256" key="3">
    <source>
        <dbReference type="SAM" id="MobiDB-lite"/>
    </source>
</evidence>
<sequence length="458" mass="47772">MHIPVRRTLAALGAGAILALAVPLAASAHVTLQTNTAAAGSYTLLTFKVPNESADGATTDSIAVALPTDHPLVSASYVPVPGWTATATTETLPKPVTNGDDTITRAVTRVTWTAPAGHGIPTGALGLFQLSVGPVPSVGSLAFPAEQTYSDGSVVSWSQKGANAEHPAPVLYVNDAPPASGATAPSPRDGDRIAAALERARDARRHRPGVRDRRHRHRRGRARDRRRRDVGTPPHPRGRVMRRGLLAASTGLLVAAAVLVLAAPASAHNQVISTTPAAKATLTSLPSRFAVTTNLPLLDVSGDGEGFAFEIRSSAGAYYGDGCITIQDDAMSIKPAIGPAGTYTVIYQLVSQDGHTVSGSYPFTWKPSGAFTPATAHRQPQNCGRAPLAASTATPGDPDAARSQSAPIADVLWIGGALVAVALAVVVAIVLVSRRRRAEGREHDEPERDEPHPDEPRR</sequence>
<keyword evidence="2" id="KW-0186">Copper</keyword>
<name>A0ABQ6K753_9MICO</name>
<feature type="region of interest" description="Disordered" evidence="3">
    <location>
        <begin position="373"/>
        <end position="402"/>
    </location>
</feature>
<protein>
    <recommendedName>
        <fullName evidence="10">DUF1775 domain-containing protein</fullName>
    </recommendedName>
</protein>
<evidence type="ECO:0000313" key="8">
    <source>
        <dbReference type="EMBL" id="GMA96478.1"/>
    </source>
</evidence>
<evidence type="ECO:0000256" key="5">
    <source>
        <dbReference type="SAM" id="SignalP"/>
    </source>
</evidence>
<dbReference type="RefSeq" id="WP_284255045.1">
    <property type="nucleotide sequence ID" value="NZ_BSVB01000001.1"/>
</dbReference>
<dbReference type="InterPro" id="IPR038507">
    <property type="entry name" value="YcnI-like_sf"/>
</dbReference>
<evidence type="ECO:0000259" key="7">
    <source>
        <dbReference type="Pfam" id="PF07987"/>
    </source>
</evidence>
<dbReference type="EMBL" id="BSVB01000001">
    <property type="protein sequence ID" value="GMA96478.1"/>
    <property type="molecule type" value="Genomic_DNA"/>
</dbReference>
<dbReference type="SUPFAM" id="SSF81296">
    <property type="entry name" value="E set domains"/>
    <property type="match status" value="1"/>
</dbReference>
<keyword evidence="4" id="KW-0472">Membrane</keyword>
<dbReference type="CDD" id="cd08545">
    <property type="entry name" value="YcnI_like"/>
    <property type="match status" value="1"/>
</dbReference>
<reference evidence="9" key="1">
    <citation type="journal article" date="2019" name="Int. J. Syst. Evol. Microbiol.">
        <title>The Global Catalogue of Microorganisms (GCM) 10K type strain sequencing project: providing services to taxonomists for standard genome sequencing and annotation.</title>
        <authorList>
            <consortium name="The Broad Institute Genomics Platform"/>
            <consortium name="The Broad Institute Genome Sequencing Center for Infectious Disease"/>
            <person name="Wu L."/>
            <person name="Ma J."/>
        </authorList>
    </citation>
    <scope>NUCLEOTIDE SEQUENCE [LARGE SCALE GENOMIC DNA]</scope>
    <source>
        <strain evidence="9">NBRC 108894</strain>
    </source>
</reference>
<gene>
    <name evidence="8" type="ORF">GCM10025881_33020</name>
</gene>
<evidence type="ECO:0008006" key="10">
    <source>
        <dbReference type="Google" id="ProtNLM"/>
    </source>
</evidence>
<feature type="transmembrane region" description="Helical" evidence="4">
    <location>
        <begin position="411"/>
        <end position="432"/>
    </location>
</feature>
<evidence type="ECO:0000256" key="2">
    <source>
        <dbReference type="ARBA" id="ARBA00023008"/>
    </source>
</evidence>
<accession>A0ABQ6K753</accession>
<evidence type="ECO:0000259" key="6">
    <source>
        <dbReference type="Pfam" id="PF04234"/>
    </source>
</evidence>
<keyword evidence="1 5" id="KW-0732">Signal</keyword>
<feature type="compositionally biased region" description="Basic residues" evidence="3">
    <location>
        <begin position="202"/>
        <end position="228"/>
    </location>
</feature>
<dbReference type="InterPro" id="IPR012533">
    <property type="entry name" value="YcnI-copper_dom"/>
</dbReference>
<feature type="compositionally biased region" description="Low complexity" evidence="3">
    <location>
        <begin position="176"/>
        <end position="187"/>
    </location>
</feature>
<evidence type="ECO:0000313" key="9">
    <source>
        <dbReference type="Proteomes" id="UP001157034"/>
    </source>
</evidence>
<feature type="region of interest" description="Disordered" evidence="3">
    <location>
        <begin position="170"/>
        <end position="239"/>
    </location>
</feature>
<feature type="region of interest" description="Disordered" evidence="3">
    <location>
        <begin position="437"/>
        <end position="458"/>
    </location>
</feature>
<keyword evidence="4" id="KW-1133">Transmembrane helix</keyword>